<dbReference type="InterPro" id="IPR011991">
    <property type="entry name" value="ArsR-like_HTH"/>
</dbReference>
<dbReference type="PANTHER" id="PTHR18964">
    <property type="entry name" value="ROK (REPRESSOR, ORF, KINASE) FAMILY"/>
    <property type="match status" value="1"/>
</dbReference>
<sequence length="391" mass="43376">MKRYSGKGTEPKLSNRIRIARFISRSGSTSKTEIASCLNLSMPTTLQNVRELTEAGLVEEEGEYESTGGRRAKALSIRRDAGYAVGVDLTSNHITMVMANARKEIMASERVRTPFEDSTSYYECLSEQVSGFISRAGVEREKIAGVGFSLPGIVDRDQKLLLYSHVLRVRNVTFRQAGDRLGVPYDVINDASSAAFAELGSIVQKERTGNGEEENQNAVYLSLSNTVGGAICYGGRMYEGENFKSAEFGHMVIAKDGKRCYCGKKGCMDAYCSALVLQNDAGSSLEEFFDRVRQGEDSARKVWDRYLDDLAVSVTNLRMIFDCRIVLGGYVGGYLDEFMPDLSRKIMKYNNYDVDTSYLYTGRYKYNASAYGAALLFTDSILTKYLPGAII</sequence>
<protein>
    <submittedName>
        <fullName evidence="4">ROK family transcriptional regulator</fullName>
    </submittedName>
</protein>
<evidence type="ECO:0000256" key="3">
    <source>
        <dbReference type="ARBA" id="ARBA00022629"/>
    </source>
</evidence>
<dbReference type="PANTHER" id="PTHR18964:SF149">
    <property type="entry name" value="BIFUNCTIONAL UDP-N-ACETYLGLUCOSAMINE 2-EPIMERASE_N-ACETYLMANNOSAMINE KINASE"/>
    <property type="match status" value="1"/>
</dbReference>
<dbReference type="RefSeq" id="WP_227708323.1">
    <property type="nucleotide sequence ID" value="NZ_JAJEQX010000023.1"/>
</dbReference>
<dbReference type="Pfam" id="PF00480">
    <property type="entry name" value="ROK"/>
    <property type="match status" value="1"/>
</dbReference>
<comment type="caution">
    <text evidence="4">The sequence shown here is derived from an EMBL/GenBank/DDBJ whole genome shotgun (WGS) entry which is preliminary data.</text>
</comment>
<reference evidence="4 5" key="1">
    <citation type="submission" date="2021-10" db="EMBL/GenBank/DDBJ databases">
        <title>Anaerobic single-cell dispensing facilitates the cultivation of human gut bacteria.</title>
        <authorList>
            <person name="Afrizal A."/>
        </authorList>
    </citation>
    <scope>NUCLEOTIDE SEQUENCE [LARGE SCALE GENOMIC DNA]</scope>
    <source>
        <strain evidence="4 5">CLA-AA-H200</strain>
    </source>
</reference>
<dbReference type="EMBL" id="JAJEQX010000023">
    <property type="protein sequence ID" value="MCC2255245.1"/>
    <property type="molecule type" value="Genomic_DNA"/>
</dbReference>
<keyword evidence="3" id="KW-0119">Carbohydrate metabolism</keyword>
<dbReference type="Proteomes" id="UP001198151">
    <property type="component" value="Unassembled WGS sequence"/>
</dbReference>
<dbReference type="Gene3D" id="1.10.10.10">
    <property type="entry name" value="Winged helix-like DNA-binding domain superfamily/Winged helix DNA-binding domain"/>
    <property type="match status" value="1"/>
</dbReference>
<dbReference type="Gene3D" id="3.30.420.40">
    <property type="match status" value="2"/>
</dbReference>
<dbReference type="SUPFAM" id="SSF53067">
    <property type="entry name" value="Actin-like ATPase domain"/>
    <property type="match status" value="1"/>
</dbReference>
<dbReference type="InterPro" id="IPR000600">
    <property type="entry name" value="ROK"/>
</dbReference>
<organism evidence="4 5">
    <name type="scientific">Ruminococcus turbiniformis</name>
    <dbReference type="NCBI Taxonomy" id="2881258"/>
    <lineage>
        <taxon>Bacteria</taxon>
        <taxon>Bacillati</taxon>
        <taxon>Bacillota</taxon>
        <taxon>Clostridia</taxon>
        <taxon>Eubacteriales</taxon>
        <taxon>Oscillospiraceae</taxon>
        <taxon>Ruminococcus</taxon>
    </lineage>
</organism>
<evidence type="ECO:0000313" key="4">
    <source>
        <dbReference type="EMBL" id="MCC2255245.1"/>
    </source>
</evidence>
<evidence type="ECO:0000256" key="1">
    <source>
        <dbReference type="ARBA" id="ARBA00002486"/>
    </source>
</evidence>
<comment type="function">
    <text evidence="1">Transcriptional repressor of xylose-utilizing enzymes.</text>
</comment>
<evidence type="ECO:0000313" key="5">
    <source>
        <dbReference type="Proteomes" id="UP001198151"/>
    </source>
</evidence>
<dbReference type="SUPFAM" id="SSF46785">
    <property type="entry name" value="Winged helix' DNA-binding domain"/>
    <property type="match status" value="1"/>
</dbReference>
<comment type="similarity">
    <text evidence="2">Belongs to the ROK (NagC/XylR) family.</text>
</comment>
<keyword evidence="3" id="KW-0859">Xylose metabolism</keyword>
<evidence type="ECO:0000256" key="2">
    <source>
        <dbReference type="ARBA" id="ARBA00006479"/>
    </source>
</evidence>
<name>A0ABS8FYW1_9FIRM</name>
<dbReference type="InterPro" id="IPR036388">
    <property type="entry name" value="WH-like_DNA-bd_sf"/>
</dbReference>
<dbReference type="InterPro" id="IPR036390">
    <property type="entry name" value="WH_DNA-bd_sf"/>
</dbReference>
<proteinExistence type="inferred from homology"/>
<keyword evidence="5" id="KW-1185">Reference proteome</keyword>
<dbReference type="CDD" id="cd00090">
    <property type="entry name" value="HTH_ARSR"/>
    <property type="match status" value="1"/>
</dbReference>
<dbReference type="InterPro" id="IPR043129">
    <property type="entry name" value="ATPase_NBD"/>
</dbReference>
<gene>
    <name evidence="4" type="ORF">LKD70_12585</name>
</gene>
<accession>A0ABS8FYW1</accession>